<evidence type="ECO:0000313" key="21">
    <source>
        <dbReference type="EMBL" id="MDP9841377.1"/>
    </source>
</evidence>
<organism evidence="21 22">
    <name type="scientific">Streptosporangium lutulentum</name>
    <dbReference type="NCBI Taxonomy" id="1461250"/>
    <lineage>
        <taxon>Bacteria</taxon>
        <taxon>Bacillati</taxon>
        <taxon>Actinomycetota</taxon>
        <taxon>Actinomycetes</taxon>
        <taxon>Streptosporangiales</taxon>
        <taxon>Streptosporangiaceae</taxon>
        <taxon>Streptosporangium</taxon>
    </lineage>
</organism>
<keyword evidence="13 18" id="KW-1133">Transmembrane helix</keyword>
<feature type="domain" description="Polysaccharide chain length determinant N-terminal" evidence="19">
    <location>
        <begin position="1"/>
        <end position="88"/>
    </location>
</feature>
<evidence type="ECO:0000259" key="20">
    <source>
        <dbReference type="Pfam" id="PF13614"/>
    </source>
</evidence>
<evidence type="ECO:0000256" key="11">
    <source>
        <dbReference type="ARBA" id="ARBA00022777"/>
    </source>
</evidence>
<comment type="similarity">
    <text evidence="4">Belongs to the etk/wzc family.</text>
</comment>
<dbReference type="InterPro" id="IPR003856">
    <property type="entry name" value="LPS_length_determ_N"/>
</dbReference>
<comment type="similarity">
    <text evidence="2">Belongs to the CpsC/CapA family.</text>
</comment>
<dbReference type="Gene3D" id="3.40.50.300">
    <property type="entry name" value="P-loop containing nucleotide triphosphate hydrolases"/>
    <property type="match status" value="1"/>
</dbReference>
<feature type="compositionally biased region" description="Basic and acidic residues" evidence="17">
    <location>
        <begin position="153"/>
        <end position="164"/>
    </location>
</feature>
<evidence type="ECO:0000256" key="5">
    <source>
        <dbReference type="ARBA" id="ARBA00011903"/>
    </source>
</evidence>
<evidence type="ECO:0000259" key="19">
    <source>
        <dbReference type="Pfam" id="PF02706"/>
    </source>
</evidence>
<dbReference type="Proteomes" id="UP001225356">
    <property type="component" value="Unassembled WGS sequence"/>
</dbReference>
<keyword evidence="10" id="KW-0547">Nucleotide-binding</keyword>
<dbReference type="NCBIfam" id="TIGR01007">
    <property type="entry name" value="eps_fam"/>
    <property type="match status" value="1"/>
</dbReference>
<comment type="similarity">
    <text evidence="3">Belongs to the CpsD/CapB family.</text>
</comment>
<evidence type="ECO:0000256" key="10">
    <source>
        <dbReference type="ARBA" id="ARBA00022741"/>
    </source>
</evidence>
<dbReference type="PANTHER" id="PTHR32309">
    <property type="entry name" value="TYROSINE-PROTEIN KINASE"/>
    <property type="match status" value="1"/>
</dbReference>
<evidence type="ECO:0000256" key="16">
    <source>
        <dbReference type="ARBA" id="ARBA00051245"/>
    </source>
</evidence>
<comment type="subcellular location">
    <subcellularLocation>
        <location evidence="1">Cell inner membrane</location>
        <topology evidence="1">Multi-pass membrane protein</topology>
    </subcellularLocation>
</comment>
<evidence type="ECO:0000256" key="15">
    <source>
        <dbReference type="ARBA" id="ARBA00023137"/>
    </source>
</evidence>
<name>A0ABT9Q3T7_9ACTN</name>
<keyword evidence="14 18" id="KW-0472">Membrane</keyword>
<dbReference type="InterPro" id="IPR005702">
    <property type="entry name" value="Wzc-like_C"/>
</dbReference>
<keyword evidence="6" id="KW-1003">Cell membrane</keyword>
<evidence type="ECO:0000256" key="18">
    <source>
        <dbReference type="SAM" id="Phobius"/>
    </source>
</evidence>
<evidence type="ECO:0000256" key="7">
    <source>
        <dbReference type="ARBA" id="ARBA00022519"/>
    </source>
</evidence>
<evidence type="ECO:0000256" key="2">
    <source>
        <dbReference type="ARBA" id="ARBA00006683"/>
    </source>
</evidence>
<dbReference type="Pfam" id="PF02706">
    <property type="entry name" value="Wzz"/>
    <property type="match status" value="1"/>
</dbReference>
<keyword evidence="15 21" id="KW-0829">Tyrosine-protein kinase</keyword>
<evidence type="ECO:0000256" key="4">
    <source>
        <dbReference type="ARBA" id="ARBA00008883"/>
    </source>
</evidence>
<evidence type="ECO:0000256" key="6">
    <source>
        <dbReference type="ARBA" id="ARBA00022475"/>
    </source>
</evidence>
<evidence type="ECO:0000313" key="22">
    <source>
        <dbReference type="Proteomes" id="UP001225356"/>
    </source>
</evidence>
<evidence type="ECO:0000256" key="17">
    <source>
        <dbReference type="SAM" id="MobiDB-lite"/>
    </source>
</evidence>
<keyword evidence="11 21" id="KW-0418">Kinase</keyword>
<dbReference type="GO" id="GO:0004715">
    <property type="term" value="F:non-membrane spanning protein tyrosine kinase activity"/>
    <property type="evidence" value="ECO:0007669"/>
    <property type="project" value="UniProtKB-EC"/>
</dbReference>
<dbReference type="EC" id="2.7.10.2" evidence="5"/>
<keyword evidence="9 18" id="KW-0812">Transmembrane</keyword>
<dbReference type="SUPFAM" id="SSF52540">
    <property type="entry name" value="P-loop containing nucleoside triphosphate hydrolases"/>
    <property type="match status" value="1"/>
</dbReference>
<dbReference type="InterPro" id="IPR025669">
    <property type="entry name" value="AAA_dom"/>
</dbReference>
<dbReference type="RefSeq" id="WP_307554655.1">
    <property type="nucleotide sequence ID" value="NZ_JAUSQU010000001.1"/>
</dbReference>
<evidence type="ECO:0000256" key="14">
    <source>
        <dbReference type="ARBA" id="ARBA00023136"/>
    </source>
</evidence>
<evidence type="ECO:0000256" key="9">
    <source>
        <dbReference type="ARBA" id="ARBA00022692"/>
    </source>
</evidence>
<dbReference type="EMBL" id="JAUSQU010000001">
    <property type="protein sequence ID" value="MDP9841377.1"/>
    <property type="molecule type" value="Genomic_DNA"/>
</dbReference>
<evidence type="ECO:0000256" key="8">
    <source>
        <dbReference type="ARBA" id="ARBA00022679"/>
    </source>
</evidence>
<keyword evidence="22" id="KW-1185">Reference proteome</keyword>
<comment type="catalytic activity">
    <reaction evidence="16">
        <text>L-tyrosyl-[protein] + ATP = O-phospho-L-tyrosyl-[protein] + ADP + H(+)</text>
        <dbReference type="Rhea" id="RHEA:10596"/>
        <dbReference type="Rhea" id="RHEA-COMP:10136"/>
        <dbReference type="Rhea" id="RHEA-COMP:20101"/>
        <dbReference type="ChEBI" id="CHEBI:15378"/>
        <dbReference type="ChEBI" id="CHEBI:30616"/>
        <dbReference type="ChEBI" id="CHEBI:46858"/>
        <dbReference type="ChEBI" id="CHEBI:61978"/>
        <dbReference type="ChEBI" id="CHEBI:456216"/>
        <dbReference type="EC" id="2.7.10.2"/>
    </reaction>
</comment>
<evidence type="ECO:0000256" key="13">
    <source>
        <dbReference type="ARBA" id="ARBA00022989"/>
    </source>
</evidence>
<keyword evidence="12" id="KW-0067">ATP-binding</keyword>
<evidence type="ECO:0000256" key="3">
    <source>
        <dbReference type="ARBA" id="ARBA00007316"/>
    </source>
</evidence>
<feature type="transmembrane region" description="Helical" evidence="18">
    <location>
        <begin position="188"/>
        <end position="208"/>
    </location>
</feature>
<evidence type="ECO:0000256" key="12">
    <source>
        <dbReference type="ARBA" id="ARBA00022840"/>
    </source>
</evidence>
<keyword evidence="7" id="KW-0997">Cell inner membrane</keyword>
<evidence type="ECO:0000256" key="1">
    <source>
        <dbReference type="ARBA" id="ARBA00004429"/>
    </source>
</evidence>
<gene>
    <name evidence="21" type="ORF">J2853_000588</name>
</gene>
<dbReference type="InterPro" id="IPR050445">
    <property type="entry name" value="Bact_polysacc_biosynth/exp"/>
</dbReference>
<dbReference type="Pfam" id="PF13614">
    <property type="entry name" value="AAA_31"/>
    <property type="match status" value="1"/>
</dbReference>
<feature type="region of interest" description="Disordered" evidence="17">
    <location>
        <begin position="143"/>
        <end position="170"/>
    </location>
</feature>
<dbReference type="PANTHER" id="PTHR32309:SF13">
    <property type="entry name" value="FERRIC ENTEROBACTIN TRANSPORT PROTEIN FEPE"/>
    <property type="match status" value="1"/>
</dbReference>
<dbReference type="InterPro" id="IPR027417">
    <property type="entry name" value="P-loop_NTPase"/>
</dbReference>
<sequence>MDLLHYVRLARRNWLLILLSLILAVGAAIAVTSSTPPKYVATITMMVSGHDREGSLSTAIQAGALSQQRVQSYANLLPSHRVVSQIAKDDDIQRVQENITAQVVPGTVILRATVTDTDPVRAARLANDLGTAFTRLIDEIERPALTHKKKRPGDKDDRSGHKNDQPNVKVTMVDRADVPKEPVSPRPLVNLAIAVLVALLAAMAIIVLRDRLDTTIKTSETLQLASGSSTLGIIGYERDARRHPLVLRDRGRSSRAEAFRSLRTNLQFIGVDRQPKSLVITSCLPGEGKSSTSANLAITLAQAGWRVILVDADLRRPRIPSYLGIEGAVGLTDVLIDKAYLHNAVQTWGEPSMSVLPSGQIPPNPSELLGSEGMRRVLAQLTETYDMVIIDAPPLLPVTDAATLAATCDGVLLVARHGKTRREHVIRAAELLASINARVVGSVLNFAPARSSHHYGYDYGAEVKTPVSV</sequence>
<feature type="domain" description="AAA" evidence="20">
    <location>
        <begin position="286"/>
        <end position="414"/>
    </location>
</feature>
<protein>
    <recommendedName>
        <fullName evidence="5">non-specific protein-tyrosine kinase</fullName>
        <ecNumber evidence="5">2.7.10.2</ecNumber>
    </recommendedName>
</protein>
<accession>A0ABT9Q3T7</accession>
<keyword evidence="8 21" id="KW-0808">Transferase</keyword>
<reference evidence="21 22" key="1">
    <citation type="submission" date="2023-07" db="EMBL/GenBank/DDBJ databases">
        <title>Sequencing the genomes of 1000 actinobacteria strains.</title>
        <authorList>
            <person name="Klenk H.-P."/>
        </authorList>
    </citation>
    <scope>NUCLEOTIDE SEQUENCE [LARGE SCALE GENOMIC DNA]</scope>
    <source>
        <strain evidence="21 22">DSM 46740</strain>
    </source>
</reference>
<proteinExistence type="inferred from homology"/>
<dbReference type="CDD" id="cd05387">
    <property type="entry name" value="BY-kinase"/>
    <property type="match status" value="1"/>
</dbReference>
<comment type="caution">
    <text evidence="21">The sequence shown here is derived from an EMBL/GenBank/DDBJ whole genome shotgun (WGS) entry which is preliminary data.</text>
</comment>